<organism evidence="1 2">
    <name type="scientific">Longimycelium tulufanense</name>
    <dbReference type="NCBI Taxonomy" id="907463"/>
    <lineage>
        <taxon>Bacteria</taxon>
        <taxon>Bacillati</taxon>
        <taxon>Actinomycetota</taxon>
        <taxon>Actinomycetes</taxon>
        <taxon>Pseudonocardiales</taxon>
        <taxon>Pseudonocardiaceae</taxon>
        <taxon>Longimycelium</taxon>
    </lineage>
</organism>
<proteinExistence type="predicted"/>
<dbReference type="Proteomes" id="UP000637578">
    <property type="component" value="Unassembled WGS sequence"/>
</dbReference>
<sequence>MHTNRLYGAIARRTHPTQYRRHAARSVRAAERNEIRREITAELAALKAVTV</sequence>
<dbReference type="EMBL" id="BMMK01000084">
    <property type="protein sequence ID" value="GGM84906.1"/>
    <property type="molecule type" value="Genomic_DNA"/>
</dbReference>
<reference evidence="1" key="2">
    <citation type="submission" date="2020-09" db="EMBL/GenBank/DDBJ databases">
        <authorList>
            <person name="Sun Q."/>
            <person name="Zhou Y."/>
        </authorList>
    </citation>
    <scope>NUCLEOTIDE SEQUENCE</scope>
    <source>
        <strain evidence="1">CGMCC 4.5737</strain>
    </source>
</reference>
<protein>
    <submittedName>
        <fullName evidence="1">Uncharacterized protein</fullName>
    </submittedName>
</protein>
<dbReference type="RefSeq" id="WP_189062233.1">
    <property type="nucleotide sequence ID" value="NZ_BMMK01000084.1"/>
</dbReference>
<gene>
    <name evidence="1" type="ORF">GCM10012275_64570</name>
</gene>
<accession>A0A8J3CKS2</accession>
<evidence type="ECO:0000313" key="2">
    <source>
        <dbReference type="Proteomes" id="UP000637578"/>
    </source>
</evidence>
<name>A0A8J3CKS2_9PSEU</name>
<reference evidence="1" key="1">
    <citation type="journal article" date="2014" name="Int. J. Syst. Evol. Microbiol.">
        <title>Complete genome sequence of Corynebacterium casei LMG S-19264T (=DSM 44701T), isolated from a smear-ripened cheese.</title>
        <authorList>
            <consortium name="US DOE Joint Genome Institute (JGI-PGF)"/>
            <person name="Walter F."/>
            <person name="Albersmeier A."/>
            <person name="Kalinowski J."/>
            <person name="Ruckert C."/>
        </authorList>
    </citation>
    <scope>NUCLEOTIDE SEQUENCE</scope>
    <source>
        <strain evidence="1">CGMCC 4.5737</strain>
    </source>
</reference>
<evidence type="ECO:0000313" key="1">
    <source>
        <dbReference type="EMBL" id="GGM84906.1"/>
    </source>
</evidence>
<keyword evidence="2" id="KW-1185">Reference proteome</keyword>
<dbReference type="AlphaFoldDB" id="A0A8J3CKS2"/>
<comment type="caution">
    <text evidence="1">The sequence shown here is derived from an EMBL/GenBank/DDBJ whole genome shotgun (WGS) entry which is preliminary data.</text>
</comment>